<dbReference type="PANTHER" id="PTHR43792">
    <property type="entry name" value="GNAT FAMILY, PUTATIVE (AFU_ORTHOLOGUE AFUA_3G00765)-RELATED-RELATED"/>
    <property type="match status" value="1"/>
</dbReference>
<protein>
    <submittedName>
        <fullName evidence="2">GNAT family N-acetyltransferase</fullName>
        <ecNumber evidence="2">2.3.-.-</ecNumber>
    </submittedName>
</protein>
<dbReference type="Proteomes" id="UP001596405">
    <property type="component" value="Unassembled WGS sequence"/>
</dbReference>
<dbReference type="RefSeq" id="WP_066615389.1">
    <property type="nucleotide sequence ID" value="NZ_JBHSYQ010000003.1"/>
</dbReference>
<evidence type="ECO:0000259" key="1">
    <source>
        <dbReference type="PROSITE" id="PS51186"/>
    </source>
</evidence>
<organism evidence="2 3">
    <name type="scientific">Rufibacter roseus</name>
    <dbReference type="NCBI Taxonomy" id="1567108"/>
    <lineage>
        <taxon>Bacteria</taxon>
        <taxon>Pseudomonadati</taxon>
        <taxon>Bacteroidota</taxon>
        <taxon>Cytophagia</taxon>
        <taxon>Cytophagales</taxon>
        <taxon>Hymenobacteraceae</taxon>
        <taxon>Rufibacter</taxon>
    </lineage>
</organism>
<dbReference type="Pfam" id="PF13302">
    <property type="entry name" value="Acetyltransf_3"/>
    <property type="match status" value="1"/>
</dbReference>
<dbReference type="EC" id="2.3.-.-" evidence="2"/>
<dbReference type="PROSITE" id="PS51186">
    <property type="entry name" value="GNAT"/>
    <property type="match status" value="1"/>
</dbReference>
<comment type="caution">
    <text evidence="2">The sequence shown here is derived from an EMBL/GenBank/DDBJ whole genome shotgun (WGS) entry which is preliminary data.</text>
</comment>
<reference evidence="3" key="1">
    <citation type="journal article" date="2019" name="Int. J. Syst. Evol. Microbiol.">
        <title>The Global Catalogue of Microorganisms (GCM) 10K type strain sequencing project: providing services to taxonomists for standard genome sequencing and annotation.</title>
        <authorList>
            <consortium name="The Broad Institute Genomics Platform"/>
            <consortium name="The Broad Institute Genome Sequencing Center for Infectious Disease"/>
            <person name="Wu L."/>
            <person name="Ma J."/>
        </authorList>
    </citation>
    <scope>NUCLEOTIDE SEQUENCE [LARGE SCALE GENOMIC DNA]</scope>
    <source>
        <strain evidence="3">CGMCC 4.7393</strain>
    </source>
</reference>
<dbReference type="EMBL" id="JBHSYQ010000003">
    <property type="protein sequence ID" value="MFC6997231.1"/>
    <property type="molecule type" value="Genomic_DNA"/>
</dbReference>
<sequence length="168" mass="18925">MPCIIETDRLILREFTLQDTGFIINLLNSPGWLQFIGDRNIKTEEQAESYLANGPIKSYGQNGYGLWLVQLKDNSRSIGMCGIVRRDTLEHPDLGFAFLQEYTGQGFAFEAAKATMVYAKSDLAIPTLSAITLPENQRSIKLLEKLGFRYQSPITFPGTTTELLLYIH</sequence>
<dbReference type="InterPro" id="IPR051531">
    <property type="entry name" value="N-acetyltransferase"/>
</dbReference>
<keyword evidence="3" id="KW-1185">Reference proteome</keyword>
<dbReference type="InterPro" id="IPR000182">
    <property type="entry name" value="GNAT_dom"/>
</dbReference>
<dbReference type="GO" id="GO:0016746">
    <property type="term" value="F:acyltransferase activity"/>
    <property type="evidence" value="ECO:0007669"/>
    <property type="project" value="UniProtKB-KW"/>
</dbReference>
<feature type="domain" description="N-acetyltransferase" evidence="1">
    <location>
        <begin position="10"/>
        <end position="168"/>
    </location>
</feature>
<proteinExistence type="predicted"/>
<accession>A0ABW2DKE3</accession>
<name>A0ABW2DKE3_9BACT</name>
<keyword evidence="2" id="KW-0808">Transferase</keyword>
<dbReference type="PANTHER" id="PTHR43792:SF1">
    <property type="entry name" value="N-ACETYLTRANSFERASE DOMAIN-CONTAINING PROTEIN"/>
    <property type="match status" value="1"/>
</dbReference>
<dbReference type="SUPFAM" id="SSF55729">
    <property type="entry name" value="Acyl-CoA N-acyltransferases (Nat)"/>
    <property type="match status" value="1"/>
</dbReference>
<evidence type="ECO:0000313" key="3">
    <source>
        <dbReference type="Proteomes" id="UP001596405"/>
    </source>
</evidence>
<dbReference type="InterPro" id="IPR016181">
    <property type="entry name" value="Acyl_CoA_acyltransferase"/>
</dbReference>
<gene>
    <name evidence="2" type="ORF">ACFQHR_06320</name>
</gene>
<keyword evidence="2" id="KW-0012">Acyltransferase</keyword>
<dbReference type="Gene3D" id="3.40.630.30">
    <property type="match status" value="1"/>
</dbReference>
<evidence type="ECO:0000313" key="2">
    <source>
        <dbReference type="EMBL" id="MFC6997231.1"/>
    </source>
</evidence>